<dbReference type="InterPro" id="IPR029063">
    <property type="entry name" value="SAM-dependent_MTases_sf"/>
</dbReference>
<dbReference type="InterPro" id="IPR002935">
    <property type="entry name" value="SAM_O-MeTrfase"/>
</dbReference>
<comment type="caution">
    <text evidence="5">The sequence shown here is derived from an EMBL/GenBank/DDBJ whole genome shotgun (WGS) entry which is preliminary data.</text>
</comment>
<evidence type="ECO:0000313" key="6">
    <source>
        <dbReference type="Proteomes" id="UP000498980"/>
    </source>
</evidence>
<evidence type="ECO:0000256" key="3">
    <source>
        <dbReference type="ARBA" id="ARBA00022691"/>
    </source>
</evidence>
<gene>
    <name evidence="5" type="ORF">Sfulv_00440</name>
</gene>
<dbReference type="GO" id="GO:0008171">
    <property type="term" value="F:O-methyltransferase activity"/>
    <property type="evidence" value="ECO:0007669"/>
    <property type="project" value="InterPro"/>
</dbReference>
<dbReference type="SUPFAM" id="SSF53335">
    <property type="entry name" value="S-adenosyl-L-methionine-dependent methyltransferases"/>
    <property type="match status" value="1"/>
</dbReference>
<dbReference type="Pfam" id="PF01596">
    <property type="entry name" value="Methyltransf_3"/>
    <property type="match status" value="1"/>
</dbReference>
<dbReference type="PANTHER" id="PTHR10509">
    <property type="entry name" value="O-METHYLTRANSFERASE-RELATED"/>
    <property type="match status" value="1"/>
</dbReference>
<organism evidence="5 6">
    <name type="scientific">Streptomyces fulvorobeus</name>
    <dbReference type="NCBI Taxonomy" id="284028"/>
    <lineage>
        <taxon>Bacteria</taxon>
        <taxon>Bacillati</taxon>
        <taxon>Actinomycetota</taxon>
        <taxon>Actinomycetes</taxon>
        <taxon>Kitasatosporales</taxon>
        <taxon>Streptomycetaceae</taxon>
        <taxon>Streptomyces</taxon>
    </lineage>
</organism>
<evidence type="ECO:0000256" key="1">
    <source>
        <dbReference type="ARBA" id="ARBA00022603"/>
    </source>
</evidence>
<dbReference type="GO" id="GO:0032259">
    <property type="term" value="P:methylation"/>
    <property type="evidence" value="ECO:0007669"/>
    <property type="project" value="UniProtKB-KW"/>
</dbReference>
<evidence type="ECO:0000313" key="5">
    <source>
        <dbReference type="EMBL" id="GFM95233.1"/>
    </source>
</evidence>
<proteinExistence type="predicted"/>
<keyword evidence="1 5" id="KW-0489">Methyltransferase</keyword>
<keyword evidence="2 5" id="KW-0808">Transferase</keyword>
<dbReference type="GO" id="GO:0008757">
    <property type="term" value="F:S-adenosylmethionine-dependent methyltransferase activity"/>
    <property type="evidence" value="ECO:0007669"/>
    <property type="project" value="TreeGrafter"/>
</dbReference>
<keyword evidence="6" id="KW-1185">Reference proteome</keyword>
<dbReference type="EMBL" id="BLWC01000001">
    <property type="protein sequence ID" value="GFM95233.1"/>
    <property type="molecule type" value="Genomic_DNA"/>
</dbReference>
<evidence type="ECO:0000256" key="4">
    <source>
        <dbReference type="SAM" id="MobiDB-lite"/>
    </source>
</evidence>
<name>A0A7J0BZY1_9ACTN</name>
<protein>
    <submittedName>
        <fullName evidence="5">O-methyltransferase</fullName>
    </submittedName>
</protein>
<dbReference type="AlphaFoldDB" id="A0A7J0BZY1"/>
<reference evidence="5 6" key="1">
    <citation type="submission" date="2020-05" db="EMBL/GenBank/DDBJ databases">
        <title>Whole genome shotgun sequence of Streptomyces fulvorobeus NBRC 15897.</title>
        <authorList>
            <person name="Komaki H."/>
            <person name="Tamura T."/>
        </authorList>
    </citation>
    <scope>NUCLEOTIDE SEQUENCE [LARGE SCALE GENOMIC DNA]</scope>
    <source>
        <strain evidence="5 6">NBRC 15897</strain>
    </source>
</reference>
<dbReference type="Gene3D" id="3.40.50.150">
    <property type="entry name" value="Vaccinia Virus protein VP39"/>
    <property type="match status" value="1"/>
</dbReference>
<keyword evidence="3" id="KW-0949">S-adenosyl-L-methionine</keyword>
<accession>A0A7J0BZY1</accession>
<dbReference type="PROSITE" id="PS51682">
    <property type="entry name" value="SAM_OMT_I"/>
    <property type="match status" value="1"/>
</dbReference>
<dbReference type="Proteomes" id="UP000498980">
    <property type="component" value="Unassembled WGS sequence"/>
</dbReference>
<feature type="region of interest" description="Disordered" evidence="4">
    <location>
        <begin position="1"/>
        <end position="26"/>
    </location>
</feature>
<dbReference type="CDD" id="cd02440">
    <property type="entry name" value="AdoMet_MTases"/>
    <property type="match status" value="1"/>
</dbReference>
<evidence type="ECO:0000256" key="2">
    <source>
        <dbReference type="ARBA" id="ARBA00022679"/>
    </source>
</evidence>
<sequence length="193" mass="20995">MIRTGSADSVEAGPRTQEHGGSMKRVKNVELTGELRRYMIEHGAVPDAVGHELIARTHALGEIAEMQIPPEQGSLLTLLTQLVDARLVVEVGTFTGYSTLCLARGMAPGGRVITCDVSSEWTDMAREAWQRAGVSDRIDLRLGPAAQTLMSLPHESGVDLAFIDADKIGYIDYWEQLVPRLRPGGLIVADNVF</sequence>
<dbReference type="PANTHER" id="PTHR10509:SF14">
    <property type="entry name" value="CAFFEOYL-COA O-METHYLTRANSFERASE 3-RELATED"/>
    <property type="match status" value="1"/>
</dbReference>
<dbReference type="InterPro" id="IPR050362">
    <property type="entry name" value="Cation-dep_OMT"/>
</dbReference>